<feature type="transmembrane region" description="Helical" evidence="1">
    <location>
        <begin position="197"/>
        <end position="227"/>
    </location>
</feature>
<feature type="transmembrane region" description="Helical" evidence="1">
    <location>
        <begin position="73"/>
        <end position="94"/>
    </location>
</feature>
<feature type="transmembrane region" description="Helical" evidence="1">
    <location>
        <begin position="233"/>
        <end position="259"/>
    </location>
</feature>
<evidence type="ECO:0000313" key="2">
    <source>
        <dbReference type="EMBL" id="MCR2834706.1"/>
    </source>
</evidence>
<evidence type="ECO:0008006" key="4">
    <source>
        <dbReference type="Google" id="ProtNLM"/>
    </source>
</evidence>
<accession>A0ABT1XUW2</accession>
<feature type="transmembrane region" description="Helical" evidence="1">
    <location>
        <begin position="21"/>
        <end position="43"/>
    </location>
</feature>
<protein>
    <recommendedName>
        <fullName evidence="4">Glycerophosphoryl diester phosphodiesterase membrane domain-containing protein</fullName>
    </recommendedName>
</protein>
<keyword evidence="1" id="KW-0812">Transmembrane</keyword>
<reference evidence="2 3" key="1">
    <citation type="submission" date="2022-08" db="EMBL/GenBank/DDBJ databases">
        <title>Polyphasic taxonomy analysis of Qipengyuania sp.RS5-5.</title>
        <authorList>
            <person name="Xamxidin M."/>
            <person name="Wu M."/>
        </authorList>
    </citation>
    <scope>NUCLEOTIDE SEQUENCE [LARGE SCALE GENOMIC DNA]</scope>
    <source>
        <strain evidence="2 3">RS5-5</strain>
    </source>
</reference>
<feature type="transmembrane region" description="Helical" evidence="1">
    <location>
        <begin position="143"/>
        <end position="163"/>
    </location>
</feature>
<organism evidence="2 3">
    <name type="scientific">Parerythrobacter lacustris</name>
    <dbReference type="NCBI Taxonomy" id="2969984"/>
    <lineage>
        <taxon>Bacteria</taxon>
        <taxon>Pseudomonadati</taxon>
        <taxon>Pseudomonadota</taxon>
        <taxon>Alphaproteobacteria</taxon>
        <taxon>Sphingomonadales</taxon>
        <taxon>Erythrobacteraceae</taxon>
        <taxon>Parerythrobacter</taxon>
    </lineage>
</organism>
<proteinExistence type="predicted"/>
<keyword evidence="1" id="KW-0472">Membrane</keyword>
<sequence>MKFDMGRAWDEATRLLRSNTGLVALIAGVFILVPNCLFMMQFLDLATMFENPSMARNPELVSNAFAQFFADNWWALILTVLGQAIGMLAIIILLSDRGRPTTGAAIGDAAKLAIPSIAASLLMYLAFTILILLPVMIGGALQSVAVAIILVLPAIVAVCYIFAKFSLVQAVFGIERTFNPVAALARSWRLTKGSSRLLFIFFFLLWFAFAIVSQVVSLFVSLILALVSAEAAMFGNALVSSAIGAGYAALTAAVMVSAYRQLTGEPKAELAQTFD</sequence>
<feature type="transmembrane region" description="Helical" evidence="1">
    <location>
        <begin position="114"/>
        <end position="137"/>
    </location>
</feature>
<gene>
    <name evidence="2" type="ORF">NSO95_12205</name>
</gene>
<keyword evidence="3" id="KW-1185">Reference proteome</keyword>
<name>A0ABT1XUW2_9SPHN</name>
<dbReference type="EMBL" id="JANKHH010000007">
    <property type="protein sequence ID" value="MCR2834706.1"/>
    <property type="molecule type" value="Genomic_DNA"/>
</dbReference>
<evidence type="ECO:0000313" key="3">
    <source>
        <dbReference type="Proteomes" id="UP001206067"/>
    </source>
</evidence>
<dbReference type="Proteomes" id="UP001206067">
    <property type="component" value="Unassembled WGS sequence"/>
</dbReference>
<comment type="caution">
    <text evidence="2">The sequence shown here is derived from an EMBL/GenBank/DDBJ whole genome shotgun (WGS) entry which is preliminary data.</text>
</comment>
<evidence type="ECO:0000256" key="1">
    <source>
        <dbReference type="SAM" id="Phobius"/>
    </source>
</evidence>
<dbReference type="RefSeq" id="WP_257596544.1">
    <property type="nucleotide sequence ID" value="NZ_JANKHH010000007.1"/>
</dbReference>
<keyword evidence="1" id="KW-1133">Transmembrane helix</keyword>